<evidence type="ECO:0000313" key="2">
    <source>
        <dbReference type="Proteomes" id="UP001165121"/>
    </source>
</evidence>
<evidence type="ECO:0000313" key="1">
    <source>
        <dbReference type="EMBL" id="GMF47022.1"/>
    </source>
</evidence>
<protein>
    <submittedName>
        <fullName evidence="1">Unnamed protein product</fullName>
    </submittedName>
</protein>
<comment type="caution">
    <text evidence="1">The sequence shown here is derived from an EMBL/GenBank/DDBJ whole genome shotgun (WGS) entry which is preliminary data.</text>
</comment>
<reference evidence="1" key="1">
    <citation type="submission" date="2023-04" db="EMBL/GenBank/DDBJ databases">
        <title>Phytophthora fragariaefolia NBRC 109709.</title>
        <authorList>
            <person name="Ichikawa N."/>
            <person name="Sato H."/>
            <person name="Tonouchi N."/>
        </authorList>
    </citation>
    <scope>NUCLEOTIDE SEQUENCE</scope>
    <source>
        <strain evidence="1">NBRC 109709</strain>
    </source>
</reference>
<name>A0A9W6XW83_9STRA</name>
<keyword evidence="2" id="KW-1185">Reference proteome</keyword>
<gene>
    <name evidence="1" type="ORF">Pfra01_001756800</name>
</gene>
<proteinExistence type="predicted"/>
<organism evidence="1 2">
    <name type="scientific">Phytophthora fragariaefolia</name>
    <dbReference type="NCBI Taxonomy" id="1490495"/>
    <lineage>
        <taxon>Eukaryota</taxon>
        <taxon>Sar</taxon>
        <taxon>Stramenopiles</taxon>
        <taxon>Oomycota</taxon>
        <taxon>Peronosporomycetes</taxon>
        <taxon>Peronosporales</taxon>
        <taxon>Peronosporaceae</taxon>
        <taxon>Phytophthora</taxon>
    </lineage>
</organism>
<dbReference type="Proteomes" id="UP001165121">
    <property type="component" value="Unassembled WGS sequence"/>
</dbReference>
<dbReference type="EMBL" id="BSXT01002068">
    <property type="protein sequence ID" value="GMF47022.1"/>
    <property type="molecule type" value="Genomic_DNA"/>
</dbReference>
<sequence>MKFHFGAREDMSEPILLLLDDVSGHWTNDIRRVSKRNQRDVDEGAPECNFRLSTGRRDLEWTNISEFADSMGTPF</sequence>
<dbReference type="AlphaFoldDB" id="A0A9W6XW83"/>
<accession>A0A9W6XW83</accession>